<keyword evidence="7" id="KW-0432">Leucine biosynthesis</keyword>
<dbReference type="InterPro" id="IPR033940">
    <property type="entry name" value="IPMI_Swivel"/>
</dbReference>
<dbReference type="NCBIfam" id="NF002458">
    <property type="entry name" value="PRK01641.1"/>
    <property type="match status" value="1"/>
</dbReference>
<dbReference type="Pfam" id="PF00694">
    <property type="entry name" value="Aconitase_C"/>
    <property type="match status" value="1"/>
</dbReference>
<dbReference type="AlphaFoldDB" id="A0A381TQI9"/>
<dbReference type="HAMAP" id="MF_01031">
    <property type="entry name" value="LeuD_type1"/>
    <property type="match status" value="1"/>
</dbReference>
<evidence type="ECO:0000256" key="11">
    <source>
        <dbReference type="ARBA" id="ARBA00031631"/>
    </source>
</evidence>
<dbReference type="UniPathway" id="UPA00048">
    <property type="reaction ID" value="UER00071"/>
</dbReference>
<evidence type="ECO:0000313" key="14">
    <source>
        <dbReference type="EMBL" id="SVA18305.1"/>
    </source>
</evidence>
<comment type="subunit">
    <text evidence="5">Heterodimer of LeuC and LeuD.</text>
</comment>
<evidence type="ECO:0000256" key="9">
    <source>
        <dbReference type="ARBA" id="ARBA00023239"/>
    </source>
</evidence>
<comment type="pathway">
    <text evidence="3">Amino-acid biosynthesis; L-leucine biosynthesis; L-leucine from 3-methyl-2-oxobutanoate: step 2/4.</text>
</comment>
<dbReference type="CDD" id="cd01577">
    <property type="entry name" value="IPMI_Swivel"/>
    <property type="match status" value="1"/>
</dbReference>
<evidence type="ECO:0000256" key="8">
    <source>
        <dbReference type="ARBA" id="ARBA00022605"/>
    </source>
</evidence>
<evidence type="ECO:0000256" key="10">
    <source>
        <dbReference type="ARBA" id="ARBA00023304"/>
    </source>
</evidence>
<dbReference type="SUPFAM" id="SSF52016">
    <property type="entry name" value="LeuD/IlvD-like"/>
    <property type="match status" value="1"/>
</dbReference>
<dbReference type="GO" id="GO:0009098">
    <property type="term" value="P:L-leucine biosynthetic process"/>
    <property type="evidence" value="ECO:0007669"/>
    <property type="project" value="UniProtKB-UniPathway"/>
</dbReference>
<dbReference type="EMBL" id="UINC01004992">
    <property type="protein sequence ID" value="SVA18305.1"/>
    <property type="molecule type" value="Genomic_DNA"/>
</dbReference>
<evidence type="ECO:0000256" key="5">
    <source>
        <dbReference type="ARBA" id="ARBA00011271"/>
    </source>
</evidence>
<dbReference type="InterPro" id="IPR004431">
    <property type="entry name" value="3-IsopropMal_deHydase_ssu"/>
</dbReference>
<dbReference type="InterPro" id="IPR050075">
    <property type="entry name" value="LeuD"/>
</dbReference>
<sequence>MDAFTKLTGVVAPINRVNIDTDQIIPAVFLKSIERKGFEDALFASWRYNEDGSENPDFILNKPGYRNANVLVAGPNFGCGSSREHAPWALRDYGIKCIISTSFADIFYNNCFKNGVLPLILPEGQVREIMDRAEFAPGIELNVDLISQRVWDESEEISISFDIDAARKDALVNGLDDIGLTLRMEKDIDDYESKHGF</sequence>
<protein>
    <recommendedName>
        <fullName evidence="6">3-isopropylmalate dehydratase</fullName>
        <ecNumber evidence="6">4.2.1.33</ecNumber>
    </recommendedName>
    <alternativeName>
        <fullName evidence="11">Alpha-IPM isomerase</fullName>
    </alternativeName>
    <alternativeName>
        <fullName evidence="12">Isopropylmalate isomerase</fullName>
    </alternativeName>
</protein>
<dbReference type="InterPro" id="IPR015928">
    <property type="entry name" value="Aconitase/3IPM_dehydase_swvl"/>
</dbReference>
<gene>
    <name evidence="14" type="ORF">METZ01_LOCUS71159</name>
</gene>
<dbReference type="PANTHER" id="PTHR43345">
    <property type="entry name" value="3-ISOPROPYLMALATE DEHYDRATASE SMALL SUBUNIT 2-RELATED-RELATED"/>
    <property type="match status" value="1"/>
</dbReference>
<dbReference type="GO" id="GO:0003861">
    <property type="term" value="F:3-isopropylmalate dehydratase activity"/>
    <property type="evidence" value="ECO:0007669"/>
    <property type="project" value="UniProtKB-EC"/>
</dbReference>
<evidence type="ECO:0000256" key="4">
    <source>
        <dbReference type="ARBA" id="ARBA00009845"/>
    </source>
</evidence>
<proteinExistence type="inferred from homology"/>
<evidence type="ECO:0000256" key="3">
    <source>
        <dbReference type="ARBA" id="ARBA00004729"/>
    </source>
</evidence>
<dbReference type="PANTHER" id="PTHR43345:SF5">
    <property type="entry name" value="3-ISOPROPYLMALATE DEHYDRATASE SMALL SUBUNIT"/>
    <property type="match status" value="1"/>
</dbReference>
<evidence type="ECO:0000259" key="13">
    <source>
        <dbReference type="Pfam" id="PF00694"/>
    </source>
</evidence>
<feature type="domain" description="Aconitase A/isopropylmalate dehydratase small subunit swivel" evidence="13">
    <location>
        <begin position="1"/>
        <end position="123"/>
    </location>
</feature>
<organism evidence="14">
    <name type="scientific">marine metagenome</name>
    <dbReference type="NCBI Taxonomy" id="408172"/>
    <lineage>
        <taxon>unclassified sequences</taxon>
        <taxon>metagenomes</taxon>
        <taxon>ecological metagenomes</taxon>
    </lineage>
</organism>
<comment type="similarity">
    <text evidence="4">Belongs to the LeuD family. LeuD type 1 subfamily.</text>
</comment>
<dbReference type="GO" id="GO:0009316">
    <property type="term" value="C:3-isopropylmalate dehydratase complex"/>
    <property type="evidence" value="ECO:0007669"/>
    <property type="project" value="InterPro"/>
</dbReference>
<evidence type="ECO:0000256" key="6">
    <source>
        <dbReference type="ARBA" id="ARBA00011998"/>
    </source>
</evidence>
<dbReference type="EC" id="4.2.1.33" evidence="6"/>
<keyword evidence="9" id="KW-0456">Lyase</keyword>
<comment type="catalytic activity">
    <reaction evidence="1">
        <text>(2R,3S)-3-isopropylmalate = (2S)-2-isopropylmalate</text>
        <dbReference type="Rhea" id="RHEA:32287"/>
        <dbReference type="ChEBI" id="CHEBI:1178"/>
        <dbReference type="ChEBI" id="CHEBI:35121"/>
        <dbReference type="EC" id="4.2.1.33"/>
    </reaction>
</comment>
<dbReference type="Gene3D" id="3.20.19.10">
    <property type="entry name" value="Aconitase, domain 4"/>
    <property type="match status" value="1"/>
</dbReference>
<dbReference type="NCBIfam" id="TIGR00171">
    <property type="entry name" value="leuD"/>
    <property type="match status" value="1"/>
</dbReference>
<evidence type="ECO:0000256" key="1">
    <source>
        <dbReference type="ARBA" id="ARBA00000491"/>
    </source>
</evidence>
<evidence type="ECO:0000256" key="7">
    <source>
        <dbReference type="ARBA" id="ARBA00022430"/>
    </source>
</evidence>
<evidence type="ECO:0000256" key="12">
    <source>
        <dbReference type="ARBA" id="ARBA00033368"/>
    </source>
</evidence>
<evidence type="ECO:0000256" key="2">
    <source>
        <dbReference type="ARBA" id="ARBA00002695"/>
    </source>
</evidence>
<reference evidence="14" key="1">
    <citation type="submission" date="2018-05" db="EMBL/GenBank/DDBJ databases">
        <authorList>
            <person name="Lanie J.A."/>
            <person name="Ng W.-L."/>
            <person name="Kazmierczak K.M."/>
            <person name="Andrzejewski T.M."/>
            <person name="Davidsen T.M."/>
            <person name="Wayne K.J."/>
            <person name="Tettelin H."/>
            <person name="Glass J.I."/>
            <person name="Rusch D."/>
            <person name="Podicherti R."/>
            <person name="Tsui H.-C.T."/>
            <person name="Winkler M.E."/>
        </authorList>
    </citation>
    <scope>NUCLEOTIDE SEQUENCE</scope>
</reference>
<name>A0A381TQI9_9ZZZZ</name>
<comment type="function">
    <text evidence="2">Catalyzes the isomerization between 2-isopropylmalate and 3-isopropylmalate, via the formation of 2-isopropylmaleate.</text>
</comment>
<dbReference type="FunFam" id="3.20.19.10:FF:000003">
    <property type="entry name" value="3-isopropylmalate dehydratase small subunit"/>
    <property type="match status" value="1"/>
</dbReference>
<keyword evidence="10" id="KW-0100">Branched-chain amino acid biosynthesis</keyword>
<dbReference type="InterPro" id="IPR000573">
    <property type="entry name" value="AconitaseA/IPMdHydase_ssu_swvl"/>
</dbReference>
<accession>A0A381TQI9</accession>
<keyword evidence="8" id="KW-0028">Amino-acid biosynthesis</keyword>